<evidence type="ECO:0000313" key="5">
    <source>
        <dbReference type="Proteomes" id="UP001156682"/>
    </source>
</evidence>
<reference evidence="5" key="1">
    <citation type="journal article" date="2019" name="Int. J. Syst. Evol. Microbiol.">
        <title>The Global Catalogue of Microorganisms (GCM) 10K type strain sequencing project: providing services to taxonomists for standard genome sequencing and annotation.</title>
        <authorList>
            <consortium name="The Broad Institute Genomics Platform"/>
            <consortium name="The Broad Institute Genome Sequencing Center for Infectious Disease"/>
            <person name="Wu L."/>
            <person name="Ma J."/>
        </authorList>
    </citation>
    <scope>NUCLEOTIDE SEQUENCE [LARGE SCALE GENOMIC DNA]</scope>
    <source>
        <strain evidence="5">NBRC 100033</strain>
    </source>
</reference>
<protein>
    <recommendedName>
        <fullName evidence="3">Sulfurtransferase</fullName>
        <ecNumber evidence="3">2.8.1.-</ecNumber>
    </recommendedName>
</protein>
<keyword evidence="3" id="KW-0808">Transferase</keyword>
<dbReference type="NCBIfam" id="TIGR03342">
    <property type="entry name" value="dsrC_tusE_dsvC"/>
    <property type="match status" value="1"/>
</dbReference>
<dbReference type="InterPro" id="IPR043163">
    <property type="entry name" value="DsrC-like_N"/>
</dbReference>
<comment type="function">
    <text evidence="3">Part of a sulfur-relay system.</text>
</comment>
<organism evidence="4 5">
    <name type="scientific">Marinospirillum insulare</name>
    <dbReference type="NCBI Taxonomy" id="217169"/>
    <lineage>
        <taxon>Bacteria</taxon>
        <taxon>Pseudomonadati</taxon>
        <taxon>Pseudomonadota</taxon>
        <taxon>Gammaproteobacteria</taxon>
        <taxon>Oceanospirillales</taxon>
        <taxon>Oceanospirillaceae</taxon>
        <taxon>Marinospirillum</taxon>
    </lineage>
</organism>
<dbReference type="PANTHER" id="PTHR37010:SF1">
    <property type="entry name" value="SULFURTRANSFERASE TUSE"/>
    <property type="match status" value="1"/>
</dbReference>
<dbReference type="EMBL" id="BSOR01000011">
    <property type="protein sequence ID" value="GLR63102.1"/>
    <property type="molecule type" value="Genomic_DNA"/>
</dbReference>
<dbReference type="SUPFAM" id="SSF69721">
    <property type="entry name" value="DsrC, the gamma subunit of dissimilatory sulfite reductase"/>
    <property type="match status" value="1"/>
</dbReference>
<dbReference type="InterPro" id="IPR042072">
    <property type="entry name" value="DsrC-like_C"/>
</dbReference>
<dbReference type="Gene3D" id="3.30.1420.10">
    <property type="match status" value="1"/>
</dbReference>
<keyword evidence="5" id="KW-1185">Reference proteome</keyword>
<keyword evidence="2" id="KW-0963">Cytoplasm</keyword>
<comment type="similarity">
    <text evidence="3">Belongs to the dsrC/tusE family.</text>
</comment>
<sequence length="108" mass="12218">MSVAGNLPELDPEGFLVNLQDWSPQVAEYLAAQDKIKLTPEHLEIILLLRDFYQTYQLSPAMRPLTKYLRQHLAAEKTSSIYLMQLFGQSPAKALARYAGLPKPDNCL</sequence>
<evidence type="ECO:0000256" key="3">
    <source>
        <dbReference type="PIRNR" id="PIRNR006223"/>
    </source>
</evidence>
<dbReference type="EC" id="2.8.1.-" evidence="3"/>
<evidence type="ECO:0000256" key="2">
    <source>
        <dbReference type="ARBA" id="ARBA00022490"/>
    </source>
</evidence>
<dbReference type="Gene3D" id="1.10.10.370">
    <property type="entry name" value="DsrC-like protein, C-terminal domain"/>
    <property type="match status" value="1"/>
</dbReference>
<name>A0ABQ5ZVQ8_9GAMM</name>
<dbReference type="RefSeq" id="WP_211219792.1">
    <property type="nucleotide sequence ID" value="NZ_BSOR01000011.1"/>
</dbReference>
<evidence type="ECO:0000256" key="1">
    <source>
        <dbReference type="ARBA" id="ARBA00004496"/>
    </source>
</evidence>
<dbReference type="InterPro" id="IPR025526">
    <property type="entry name" value="DsrC-like_dom_sf"/>
</dbReference>
<dbReference type="PIRSF" id="PIRSF006223">
    <property type="entry name" value="DsrC_TusE"/>
    <property type="match status" value="1"/>
</dbReference>
<dbReference type="InterPro" id="IPR007453">
    <property type="entry name" value="DsrC/TusE"/>
</dbReference>
<accession>A0ABQ5ZVQ8</accession>
<proteinExistence type="inferred from homology"/>
<dbReference type="Pfam" id="PF04358">
    <property type="entry name" value="DsrC"/>
    <property type="match status" value="1"/>
</dbReference>
<comment type="caution">
    <text evidence="4">The sequence shown here is derived from an EMBL/GenBank/DDBJ whole genome shotgun (WGS) entry which is preliminary data.</text>
</comment>
<comment type="subcellular location">
    <subcellularLocation>
        <location evidence="1">Cytoplasm</location>
    </subcellularLocation>
</comment>
<evidence type="ECO:0000313" key="4">
    <source>
        <dbReference type="EMBL" id="GLR63102.1"/>
    </source>
</evidence>
<dbReference type="PANTHER" id="PTHR37010">
    <property type="entry name" value="SULFURTRANSFERASE TUSE"/>
    <property type="match status" value="1"/>
</dbReference>
<gene>
    <name evidence="4" type="ORF">GCM10007878_05370</name>
</gene>
<dbReference type="Proteomes" id="UP001156682">
    <property type="component" value="Unassembled WGS sequence"/>
</dbReference>